<dbReference type="SUPFAM" id="SSF56784">
    <property type="entry name" value="HAD-like"/>
    <property type="match status" value="1"/>
</dbReference>
<dbReference type="PANTHER" id="PTHR43611">
    <property type="entry name" value="ALPHA-D-GLUCOSE 1-PHOSPHATE PHOSPHATASE"/>
    <property type="match status" value="1"/>
</dbReference>
<dbReference type="GO" id="GO:0016787">
    <property type="term" value="F:hydrolase activity"/>
    <property type="evidence" value="ECO:0007669"/>
    <property type="project" value="UniProtKB-KW"/>
</dbReference>
<dbReference type="Pfam" id="PF00702">
    <property type="entry name" value="Hydrolase"/>
    <property type="match status" value="1"/>
</dbReference>
<dbReference type="InterPro" id="IPR023214">
    <property type="entry name" value="HAD_sf"/>
</dbReference>
<keyword evidence="1" id="KW-0378">Hydrolase</keyword>
<dbReference type="Proteomes" id="UP000590442">
    <property type="component" value="Unassembled WGS sequence"/>
</dbReference>
<protein>
    <submittedName>
        <fullName evidence="1">Putative hydrolase of the HAD superfamily</fullName>
    </submittedName>
</protein>
<dbReference type="RefSeq" id="WP_167961432.1">
    <property type="nucleotide sequence ID" value="NZ_JAATJJ010000001.1"/>
</dbReference>
<sequence length="200" mass="23573">MIKNIIFDFGDIFINLDKPATAREMEKFGYLETTPELTSIFDSYEKGLLTSNEFLNLTNTIFPKATKQELINAWNAILLDFPDYRLEFLESLVQENDYRMFLLSNTNDIHIEFVKEYMGKEKYNRFKECFEVFHLSYEMNMRKPEAEIYQFVLDESNLDPAETFFVDDTKENTDSASKLGIKVWNLRVGIEDITDIKSKL</sequence>
<evidence type="ECO:0000313" key="1">
    <source>
        <dbReference type="EMBL" id="NJB70540.1"/>
    </source>
</evidence>
<dbReference type="PANTHER" id="PTHR43611:SF3">
    <property type="entry name" value="FLAVIN MONONUCLEOTIDE HYDROLASE 1, CHLOROPLATIC"/>
    <property type="match status" value="1"/>
</dbReference>
<dbReference type="Gene3D" id="1.10.150.240">
    <property type="entry name" value="Putative phosphatase, domain 2"/>
    <property type="match status" value="1"/>
</dbReference>
<dbReference type="AlphaFoldDB" id="A0A846QUA5"/>
<dbReference type="InterPro" id="IPR023198">
    <property type="entry name" value="PGP-like_dom2"/>
</dbReference>
<dbReference type="EMBL" id="JAATJJ010000001">
    <property type="protein sequence ID" value="NJB70540.1"/>
    <property type="molecule type" value="Genomic_DNA"/>
</dbReference>
<proteinExistence type="predicted"/>
<dbReference type="InterPro" id="IPR036412">
    <property type="entry name" value="HAD-like_sf"/>
</dbReference>
<reference evidence="1 2" key="1">
    <citation type="submission" date="2020-03" db="EMBL/GenBank/DDBJ databases">
        <title>Genomic Encyclopedia of Type Strains, Phase IV (KMG-IV): sequencing the most valuable type-strain genomes for metagenomic binning, comparative biology and taxonomic classification.</title>
        <authorList>
            <person name="Goeker M."/>
        </authorList>
    </citation>
    <scope>NUCLEOTIDE SEQUENCE [LARGE SCALE GENOMIC DNA]</scope>
    <source>
        <strain evidence="1 2">DSM 29762</strain>
    </source>
</reference>
<name>A0A846QUA5_9FLAO</name>
<evidence type="ECO:0000313" key="2">
    <source>
        <dbReference type="Proteomes" id="UP000590442"/>
    </source>
</evidence>
<organism evidence="1 2">
    <name type="scientific">Saonia flava</name>
    <dbReference type="NCBI Taxonomy" id="523696"/>
    <lineage>
        <taxon>Bacteria</taxon>
        <taxon>Pseudomonadati</taxon>
        <taxon>Bacteroidota</taxon>
        <taxon>Flavobacteriia</taxon>
        <taxon>Flavobacteriales</taxon>
        <taxon>Flavobacteriaceae</taxon>
        <taxon>Saonia</taxon>
    </lineage>
</organism>
<keyword evidence="2" id="KW-1185">Reference proteome</keyword>
<dbReference type="NCBIfam" id="TIGR01509">
    <property type="entry name" value="HAD-SF-IA-v3"/>
    <property type="match status" value="1"/>
</dbReference>
<comment type="caution">
    <text evidence="1">The sequence shown here is derived from an EMBL/GenBank/DDBJ whole genome shotgun (WGS) entry which is preliminary data.</text>
</comment>
<dbReference type="InterPro" id="IPR006439">
    <property type="entry name" value="HAD-SF_hydro_IA"/>
</dbReference>
<dbReference type="Gene3D" id="3.40.50.1000">
    <property type="entry name" value="HAD superfamily/HAD-like"/>
    <property type="match status" value="1"/>
</dbReference>
<gene>
    <name evidence="1" type="ORF">GGR42_001002</name>
</gene>
<dbReference type="CDD" id="cd02603">
    <property type="entry name" value="HAD_sEH-N_like"/>
    <property type="match status" value="1"/>
</dbReference>
<dbReference type="SFLD" id="SFLDS00003">
    <property type="entry name" value="Haloacid_Dehalogenase"/>
    <property type="match status" value="1"/>
</dbReference>
<accession>A0A846QUA5</accession>
<dbReference type="SFLD" id="SFLDG01129">
    <property type="entry name" value="C1.5:_HAD__Beta-PGM__Phosphata"/>
    <property type="match status" value="1"/>
</dbReference>